<dbReference type="Proteomes" id="UP000000787">
    <property type="component" value="Chromosome"/>
</dbReference>
<comment type="subcellular location">
    <subcellularLocation>
        <location evidence="1">Cell envelope</location>
    </subcellularLocation>
</comment>
<evidence type="ECO:0000256" key="3">
    <source>
        <dbReference type="ARBA" id="ARBA00022723"/>
    </source>
</evidence>
<dbReference type="BioCyc" id="HAUR316274:GHYA-2123-MONOMER"/>
<dbReference type="STRING" id="316274.Haur_2095"/>
<protein>
    <submittedName>
        <fullName evidence="6">Periplasmic solute binding protein</fullName>
    </submittedName>
</protein>
<dbReference type="HOGENOM" id="CLU_091025_0_0_0"/>
<name>A9AW85_HERA2</name>
<evidence type="ECO:0000256" key="2">
    <source>
        <dbReference type="ARBA" id="ARBA00022448"/>
    </source>
</evidence>
<gene>
    <name evidence="6" type="ordered locus">Haur_2095</name>
</gene>
<evidence type="ECO:0000256" key="4">
    <source>
        <dbReference type="ARBA" id="ARBA00022729"/>
    </source>
</evidence>
<dbReference type="Gene3D" id="3.40.50.1980">
    <property type="entry name" value="Nitrogenase molybdenum iron protein domain"/>
    <property type="match status" value="1"/>
</dbReference>
<proteinExistence type="predicted"/>
<dbReference type="GO" id="GO:0030001">
    <property type="term" value="P:metal ion transport"/>
    <property type="evidence" value="ECO:0007669"/>
    <property type="project" value="InterPro"/>
</dbReference>
<feature type="chain" id="PRO_5002732188" evidence="5">
    <location>
        <begin position="24"/>
        <end position="271"/>
    </location>
</feature>
<evidence type="ECO:0000256" key="1">
    <source>
        <dbReference type="ARBA" id="ARBA00004196"/>
    </source>
</evidence>
<dbReference type="GO" id="GO:0046872">
    <property type="term" value="F:metal ion binding"/>
    <property type="evidence" value="ECO:0007669"/>
    <property type="project" value="UniProtKB-KW"/>
</dbReference>
<dbReference type="PROSITE" id="PS51257">
    <property type="entry name" value="PROKAR_LIPOPROTEIN"/>
    <property type="match status" value="1"/>
</dbReference>
<organism evidence="6 7">
    <name type="scientific">Herpetosiphon aurantiacus (strain ATCC 23779 / DSM 785 / 114-95)</name>
    <dbReference type="NCBI Taxonomy" id="316274"/>
    <lineage>
        <taxon>Bacteria</taxon>
        <taxon>Bacillati</taxon>
        <taxon>Chloroflexota</taxon>
        <taxon>Chloroflexia</taxon>
        <taxon>Herpetosiphonales</taxon>
        <taxon>Herpetosiphonaceae</taxon>
        <taxon>Herpetosiphon</taxon>
    </lineage>
</organism>
<keyword evidence="7" id="KW-1185">Reference proteome</keyword>
<dbReference type="SUPFAM" id="SSF53807">
    <property type="entry name" value="Helical backbone' metal receptor"/>
    <property type="match status" value="1"/>
</dbReference>
<dbReference type="eggNOG" id="COG0803">
    <property type="taxonomic scope" value="Bacteria"/>
</dbReference>
<evidence type="ECO:0000256" key="5">
    <source>
        <dbReference type="SAM" id="SignalP"/>
    </source>
</evidence>
<dbReference type="PANTHER" id="PTHR42953:SF1">
    <property type="entry name" value="METAL-BINDING PROTEIN HI_0362-RELATED"/>
    <property type="match status" value="1"/>
</dbReference>
<accession>A9AW85</accession>
<evidence type="ECO:0000313" key="6">
    <source>
        <dbReference type="EMBL" id="ABX04735.1"/>
    </source>
</evidence>
<dbReference type="AlphaFoldDB" id="A9AW85"/>
<keyword evidence="4 5" id="KW-0732">Signal</keyword>
<evidence type="ECO:0000313" key="7">
    <source>
        <dbReference type="Proteomes" id="UP000000787"/>
    </source>
</evidence>
<dbReference type="EMBL" id="CP000875">
    <property type="protein sequence ID" value="ABX04735.1"/>
    <property type="molecule type" value="Genomic_DNA"/>
</dbReference>
<dbReference type="InParanoid" id="A9AW85"/>
<keyword evidence="2" id="KW-0813">Transport</keyword>
<dbReference type="InterPro" id="IPR050492">
    <property type="entry name" value="Bact_metal-bind_prot9"/>
</dbReference>
<dbReference type="InterPro" id="IPR006127">
    <property type="entry name" value="ZnuA-like"/>
</dbReference>
<sequence length="271" mass="28395">MRKLWLSLITGGFLLASCGSTVAQPNTTAPSATTTSAPSGATQPLKIVASTSWVGAFAKAAGATDITIIAPSSVQHPPDYDPKPSDLQAVADADYVLYAGFEGFAPRLQEAVGGSAERLLTVQTENSPAVIKAEVLRLSDLFGTRPHAEAFLTRFDAEYTRLSQDVRTAIGAQTPIVVSQAFVVPWVGFAGLEPAGVYGPAPLTPEELATLTKAQPRFIFENVHMGGGQPIAEATTATVINLINFPDADLDLLAVFQKNADTLKSALGTTP</sequence>
<dbReference type="KEGG" id="hau:Haur_2095"/>
<dbReference type="Pfam" id="PF01297">
    <property type="entry name" value="ZnuA"/>
    <property type="match status" value="1"/>
</dbReference>
<keyword evidence="3" id="KW-0479">Metal-binding</keyword>
<feature type="signal peptide" evidence="5">
    <location>
        <begin position="1"/>
        <end position="23"/>
    </location>
</feature>
<reference evidence="6 7" key="1">
    <citation type="journal article" date="2011" name="Stand. Genomic Sci.">
        <title>Complete genome sequence of the filamentous gliding predatory bacterium Herpetosiphon aurantiacus type strain (114-95(T)).</title>
        <authorList>
            <person name="Kiss H."/>
            <person name="Nett M."/>
            <person name="Domin N."/>
            <person name="Martin K."/>
            <person name="Maresca J.A."/>
            <person name="Copeland A."/>
            <person name="Lapidus A."/>
            <person name="Lucas S."/>
            <person name="Berry K.W."/>
            <person name="Glavina Del Rio T."/>
            <person name="Dalin E."/>
            <person name="Tice H."/>
            <person name="Pitluck S."/>
            <person name="Richardson P."/>
            <person name="Bruce D."/>
            <person name="Goodwin L."/>
            <person name="Han C."/>
            <person name="Detter J.C."/>
            <person name="Schmutz J."/>
            <person name="Brettin T."/>
            <person name="Land M."/>
            <person name="Hauser L."/>
            <person name="Kyrpides N.C."/>
            <person name="Ivanova N."/>
            <person name="Goker M."/>
            <person name="Woyke T."/>
            <person name="Klenk H.P."/>
            <person name="Bryant D.A."/>
        </authorList>
    </citation>
    <scope>NUCLEOTIDE SEQUENCE [LARGE SCALE GENOMIC DNA]</scope>
    <source>
        <strain evidence="7">ATCC 23779 / DSM 785 / 114-95</strain>
    </source>
</reference>
<dbReference type="PANTHER" id="PTHR42953">
    <property type="entry name" value="HIGH-AFFINITY ZINC UPTAKE SYSTEM PROTEIN ZNUA-RELATED"/>
    <property type="match status" value="1"/>
</dbReference>
<dbReference type="GO" id="GO:0030313">
    <property type="term" value="C:cell envelope"/>
    <property type="evidence" value="ECO:0007669"/>
    <property type="project" value="UniProtKB-SubCell"/>
</dbReference>